<dbReference type="PANTHER" id="PTHR46172:SF1">
    <property type="entry name" value="DNA POLYMERASE EPSILON SUBUNIT 3"/>
    <property type="match status" value="1"/>
</dbReference>
<dbReference type="GO" id="GO:0008622">
    <property type="term" value="C:epsilon DNA polymerase complex"/>
    <property type="evidence" value="ECO:0007669"/>
    <property type="project" value="TreeGrafter"/>
</dbReference>
<dbReference type="Gramene" id="EME27718">
    <property type="protein sequence ID" value="EME27718"/>
    <property type="gene ID" value="Gasu_47070"/>
</dbReference>
<dbReference type="KEGG" id="gsl:Gasu_47070"/>
<dbReference type="GO" id="GO:0006974">
    <property type="term" value="P:DNA damage response"/>
    <property type="evidence" value="ECO:0007669"/>
    <property type="project" value="TreeGrafter"/>
</dbReference>
<proteinExistence type="predicted"/>
<evidence type="ECO:0000256" key="2">
    <source>
        <dbReference type="ARBA" id="ARBA00023242"/>
    </source>
</evidence>
<sequence>MKERKRSTLSVEDIFTALVEVDFGDFVDPLKQFLQEYKEQQSRKKEAKWEQRQAARGMFQVPEGEALDITAETRDPSDIPFFERASSSTGVMTTLSSEPMVNYVSHYEQQQRYIDNEMQEDKPKQTSIESLLN</sequence>
<dbReference type="GO" id="GO:0031490">
    <property type="term" value="F:chromatin DNA binding"/>
    <property type="evidence" value="ECO:0007669"/>
    <property type="project" value="TreeGrafter"/>
</dbReference>
<dbReference type="Gramene" id="EME27719">
    <property type="protein sequence ID" value="EME27719"/>
    <property type="gene ID" value="Gasu_47070"/>
</dbReference>
<dbReference type="SUPFAM" id="SSF47113">
    <property type="entry name" value="Histone-fold"/>
    <property type="match status" value="1"/>
</dbReference>
<protein>
    <submittedName>
        <fullName evidence="3">Uncharacterized protein</fullName>
    </submittedName>
</protein>
<dbReference type="GeneID" id="17086605"/>
<keyword evidence="4" id="KW-1185">Reference proteome</keyword>
<dbReference type="RefSeq" id="XP_005704239.1">
    <property type="nucleotide sequence ID" value="XM_005704182.1"/>
</dbReference>
<gene>
    <name evidence="3" type="ORF">Gasu_47070</name>
</gene>
<dbReference type="GO" id="GO:0046982">
    <property type="term" value="F:protein heterodimerization activity"/>
    <property type="evidence" value="ECO:0007669"/>
    <property type="project" value="InterPro"/>
</dbReference>
<evidence type="ECO:0000313" key="3">
    <source>
        <dbReference type="EMBL" id="EME27718.1"/>
    </source>
</evidence>
<dbReference type="PANTHER" id="PTHR46172">
    <property type="entry name" value="DNA POLYMERASE EPSILON SUBUNIT 3"/>
    <property type="match status" value="1"/>
</dbReference>
<comment type="subcellular location">
    <subcellularLocation>
        <location evidence="1">Nucleus</location>
    </subcellularLocation>
</comment>
<dbReference type="OrthoDB" id="1707486at2759"/>
<dbReference type="Proteomes" id="UP000030680">
    <property type="component" value="Unassembled WGS sequence"/>
</dbReference>
<organism evidence="3 4">
    <name type="scientific">Galdieria sulphuraria</name>
    <name type="common">Red alga</name>
    <dbReference type="NCBI Taxonomy" id="130081"/>
    <lineage>
        <taxon>Eukaryota</taxon>
        <taxon>Rhodophyta</taxon>
        <taxon>Bangiophyceae</taxon>
        <taxon>Galdieriales</taxon>
        <taxon>Galdieriaceae</taxon>
        <taxon>Galdieria</taxon>
    </lineage>
</organism>
<dbReference type="AlphaFoldDB" id="M2XVN9"/>
<reference evidence="3" key="2">
    <citation type="journal article" date="2013" name="Science">
        <title>Gene Transfer from Bacteria and Archaea Facilitated Evolution of an Extremophilic Eukaryote.</title>
        <authorList>
            <person name="Schoenknecht G."/>
            <person name="Chen W.-H."/>
            <person name="Ternes C.M."/>
            <person name="Barbier G.G."/>
            <person name="Shrestha R.P."/>
            <person name="Stanke M."/>
            <person name="Brautigam A."/>
            <person name="Baker B.J."/>
            <person name="Banfield J.F."/>
            <person name="Garavito R.M."/>
            <person name="Carr K."/>
            <person name="Wilkerson C."/>
            <person name="Rensing S.A."/>
            <person name="Gagneul D."/>
            <person name="Dickenson N.E."/>
            <person name="Oesterhelt C."/>
            <person name="Lercher M.J."/>
            <person name="Weber A.P.M."/>
        </authorList>
    </citation>
    <scope>NUCLEOTIDE SEQUENCE</scope>
    <source>
        <strain evidence="3">074W</strain>
    </source>
</reference>
<evidence type="ECO:0000256" key="1">
    <source>
        <dbReference type="ARBA" id="ARBA00004123"/>
    </source>
</evidence>
<dbReference type="GO" id="GO:0031507">
    <property type="term" value="P:heterochromatin formation"/>
    <property type="evidence" value="ECO:0007669"/>
    <property type="project" value="TreeGrafter"/>
</dbReference>
<dbReference type="InterPro" id="IPR009072">
    <property type="entry name" value="Histone-fold"/>
</dbReference>
<dbReference type="EMBL" id="KB454528">
    <property type="protein sequence ID" value="EME27719.1"/>
    <property type="molecule type" value="Genomic_DNA"/>
</dbReference>
<keyword evidence="2" id="KW-0539">Nucleus</keyword>
<dbReference type="GO" id="GO:0006272">
    <property type="term" value="P:leading strand elongation"/>
    <property type="evidence" value="ECO:0007669"/>
    <property type="project" value="TreeGrafter"/>
</dbReference>
<reference evidence="4" key="1">
    <citation type="journal article" date="2013" name="Science">
        <title>Gene transfer from bacteria and archaea facilitated evolution of an extremophilic eukaryote.</title>
        <authorList>
            <person name="Schonknecht G."/>
            <person name="Chen W.H."/>
            <person name="Ternes C.M."/>
            <person name="Barbier G.G."/>
            <person name="Shrestha R.P."/>
            <person name="Stanke M."/>
            <person name="Brautigam A."/>
            <person name="Baker B.J."/>
            <person name="Banfield J.F."/>
            <person name="Garavito R.M."/>
            <person name="Carr K."/>
            <person name="Wilkerson C."/>
            <person name="Rensing S.A."/>
            <person name="Gagneul D."/>
            <person name="Dickenson N.E."/>
            <person name="Oesterhelt C."/>
            <person name="Lercher M.J."/>
            <person name="Weber A.P."/>
        </authorList>
    </citation>
    <scope>NUCLEOTIDE SEQUENCE [LARGE SCALE GENOMIC DNA]</scope>
    <source>
        <strain evidence="4">074W</strain>
    </source>
</reference>
<dbReference type="InterPro" id="IPR051377">
    <property type="entry name" value="DNA_Pol-Epsilon_Subunit"/>
</dbReference>
<accession>M2XVN9</accession>
<name>M2XVN9_GALSU</name>
<dbReference type="EMBL" id="KB454528">
    <property type="protein sequence ID" value="EME27718.1"/>
    <property type="molecule type" value="Genomic_DNA"/>
</dbReference>
<evidence type="ECO:0000313" key="4">
    <source>
        <dbReference type="Proteomes" id="UP000030680"/>
    </source>
</evidence>
<dbReference type="RefSeq" id="XP_005704238.1">
    <property type="nucleotide sequence ID" value="XM_005704181.1"/>
</dbReference>
<dbReference type="GO" id="GO:0008623">
    <property type="term" value="C:CHRAC"/>
    <property type="evidence" value="ECO:0007669"/>
    <property type="project" value="TreeGrafter"/>
</dbReference>
<dbReference type="Gene3D" id="1.10.20.10">
    <property type="entry name" value="Histone, subunit A"/>
    <property type="match status" value="1"/>
</dbReference>